<name>A0AAE5JAL6_LIMRT</name>
<dbReference type="EMBL" id="MIMV01000044">
    <property type="protein sequence ID" value="OTA92017.1"/>
    <property type="molecule type" value="Genomic_DNA"/>
</dbReference>
<protein>
    <recommendedName>
        <fullName evidence="3">Antirestriction protein ArdA</fullName>
    </recommendedName>
</protein>
<dbReference type="Proteomes" id="UP000194219">
    <property type="component" value="Unassembled WGS sequence"/>
</dbReference>
<dbReference type="AlphaFoldDB" id="A0AAE5JAL6"/>
<proteinExistence type="predicted"/>
<accession>A0AAE5JAL6</accession>
<comment type="caution">
    <text evidence="1">The sequence shown here is derived from an EMBL/GenBank/DDBJ whole genome shotgun (WGS) entry which is preliminary data.</text>
</comment>
<evidence type="ECO:0008006" key="3">
    <source>
        <dbReference type="Google" id="ProtNLM"/>
    </source>
</evidence>
<reference evidence="1 2" key="1">
    <citation type="submission" date="2016-09" db="EMBL/GenBank/DDBJ databases">
        <title>Lactobacillus reuteri KLR3006, genome sequencing and assembly.</title>
        <authorList>
            <person name="Lee J.-Y."/>
            <person name="Kim E.B."/>
            <person name="Choi Y.-J."/>
        </authorList>
    </citation>
    <scope>NUCLEOTIDE SEQUENCE [LARGE SCALE GENOMIC DNA]</scope>
    <source>
        <strain evidence="1 2">KLR3006</strain>
    </source>
</reference>
<gene>
    <name evidence="1" type="ORF">BHL83_03240</name>
</gene>
<dbReference type="RefSeq" id="WP_086142376.1">
    <property type="nucleotide sequence ID" value="NZ_MIMF01000334.1"/>
</dbReference>
<sequence length="175" mass="20185">MKIKVFVSNLAKYNDGELTGQWFDLPVDDVNVDILDKLDLGGDSELGYHDEWFISDYEAPFSISEDGSTLYGLNELAEALENFDTIEDVYNALDDREATGCEDVYDFDDDFFDTMFESKQEVARAVFFGDIHNWLDPYIFLNGCGNCESMTEYDYQEMLNNHASEIIEEFKMENI</sequence>
<dbReference type="InterPro" id="IPR009899">
    <property type="entry name" value="ArdA"/>
</dbReference>
<dbReference type="InterPro" id="IPR041895">
    <property type="entry name" value="ArdA_dom1"/>
</dbReference>
<evidence type="ECO:0000313" key="2">
    <source>
        <dbReference type="Proteomes" id="UP000194219"/>
    </source>
</evidence>
<dbReference type="Pfam" id="PF07275">
    <property type="entry name" value="ArdA"/>
    <property type="match status" value="1"/>
</dbReference>
<organism evidence="1 2">
    <name type="scientific">Limosilactobacillus reuteri</name>
    <name type="common">Lactobacillus reuteri</name>
    <dbReference type="NCBI Taxonomy" id="1598"/>
    <lineage>
        <taxon>Bacteria</taxon>
        <taxon>Bacillati</taxon>
        <taxon>Bacillota</taxon>
        <taxon>Bacilli</taxon>
        <taxon>Lactobacillales</taxon>
        <taxon>Lactobacillaceae</taxon>
        <taxon>Limosilactobacillus</taxon>
    </lineage>
</organism>
<dbReference type="Gene3D" id="3.10.20.480">
    <property type="entry name" value="Antirestriction protein ArdA, domain 1"/>
    <property type="match status" value="1"/>
</dbReference>
<evidence type="ECO:0000313" key="1">
    <source>
        <dbReference type="EMBL" id="OTA92017.1"/>
    </source>
</evidence>